<dbReference type="Gene3D" id="2.60.40.10">
    <property type="entry name" value="Immunoglobulins"/>
    <property type="match status" value="4"/>
</dbReference>
<feature type="domain" description="Fibronectin type-III" evidence="3">
    <location>
        <begin position="557"/>
        <end position="646"/>
    </location>
</feature>
<accession>A0A0A2LVF9</accession>
<dbReference type="PROSITE" id="PS50853">
    <property type="entry name" value="FN3"/>
    <property type="match status" value="4"/>
</dbReference>
<dbReference type="Pfam" id="PF00041">
    <property type="entry name" value="fn3"/>
    <property type="match status" value="2"/>
</dbReference>
<evidence type="ECO:0000256" key="2">
    <source>
        <dbReference type="ARBA" id="ARBA00022737"/>
    </source>
</evidence>
<dbReference type="PANTHER" id="PTHR46708:SF2">
    <property type="entry name" value="FIBRONECTIN TYPE-III DOMAIN-CONTAINING PROTEIN"/>
    <property type="match status" value="1"/>
</dbReference>
<dbReference type="Pfam" id="PF18962">
    <property type="entry name" value="Por_Secre_tail"/>
    <property type="match status" value="1"/>
</dbReference>
<feature type="domain" description="Fibronectin type-III" evidence="3">
    <location>
        <begin position="811"/>
        <end position="900"/>
    </location>
</feature>
<gene>
    <name evidence="4" type="ORF">Q763_00985</name>
</gene>
<dbReference type="AlphaFoldDB" id="A0A0A2LVF9"/>
<dbReference type="NCBIfam" id="TIGR04183">
    <property type="entry name" value="Por_Secre_tail"/>
    <property type="match status" value="1"/>
</dbReference>
<name>A0A0A2LVF9_9FLAO</name>
<feature type="domain" description="Fibronectin type-III" evidence="3">
    <location>
        <begin position="51"/>
        <end position="141"/>
    </location>
</feature>
<dbReference type="SUPFAM" id="SSF49265">
    <property type="entry name" value="Fibronectin type III"/>
    <property type="match status" value="4"/>
</dbReference>
<dbReference type="SMART" id="SM00060">
    <property type="entry name" value="FN3"/>
    <property type="match status" value="4"/>
</dbReference>
<evidence type="ECO:0000313" key="4">
    <source>
        <dbReference type="EMBL" id="KGO84352.1"/>
    </source>
</evidence>
<dbReference type="STRING" id="1406840.Q763_00985"/>
<keyword evidence="5" id="KW-1185">Reference proteome</keyword>
<keyword evidence="2" id="KW-0677">Repeat</keyword>
<dbReference type="CDD" id="cd00063">
    <property type="entry name" value="FN3"/>
    <property type="match status" value="4"/>
</dbReference>
<dbReference type="InterPro" id="IPR050991">
    <property type="entry name" value="ECM_Regulatory_Proteins"/>
</dbReference>
<sequence>MSRFFPQKAEQRVRKTTTINYLEKLIIMKRIILLISFLFLGALTTNAQCNVPANATVTEITSNSALLSWDAVSTGSEVQFYQTCFVEGTAEPISGANTDTTSLASYYPLLPGTTYTAYVKSFCSGVWSDWTTGVTFTTTSCPAAQPPYTLDFETATASLLPDCTTGVAPVTPHWRTATNPGFGFENGTLKYIPSNAVANSWLFTQGIALEAGTYYKISFKYGNNSTETTESIMLTYGPTPTAEDAMPLFAATVNDAIPHTQDLDFFTVEETGTYYIGFRALSEANQGELYVDDFSLQQTVCGTPENATASALTYNSATISWEAATGGNVSSTAYYFGYSTTNTPPASPETVTELFKELTELQANTTYYAFIKNECGDINSEWEVIEFTTPCEPTSLPYTEDFESLTEPEIPTCTSSVTIDTGSGWTSVSNPGSGFESGTLMYSGNTETANTYFVMAPVELEADTFYKISFRYGNNSTETTENIRLRFGTSPDPSTWTNTVTEIIDISSGEDQLYFSSPFTIGANSGVYYFGIQAYSDADQGNIYIDDIIIDEWTCSMPQNIGITDITSTTATVEWEAAEGGTSMGYFYNFSTSDIPSDEGMVMVNDLSVTFDELEAGTTYYVFIKNFCGPVMGEWSAPLVFTTPCTETATVPYMQDFESATTPDLPNCTTIAANSGSVWATASNPGSGFDSNTLIYTATDANADAWYFTQGIELTAGTFYQIQYTYGNDSGTTTESLMVTLSTSPNPATALQGGMIGEHTITDATPATQTTNYVTVEEDSIYYFGFHAQSESAQGSIYVDNFSVEENACGTPSNLTVSDITENSATFAWEATTEGNTTPSVYQYAIGDNDTPPAEGTYAENFTTDFSELEPETTYYAFVRTQCGPIWSDWEMVEFTTEAELGLNNNTFKGFTYQPNPTEDIVTLSNSTIIDNVEIYNLTGQLVLQQKAGTETTQVNMSSLPSGAYFLTVHAGNELKQIKVLKK</sequence>
<dbReference type="InterPro" id="IPR036116">
    <property type="entry name" value="FN3_sf"/>
</dbReference>
<evidence type="ECO:0000256" key="1">
    <source>
        <dbReference type="ARBA" id="ARBA00022729"/>
    </source>
</evidence>
<dbReference type="Proteomes" id="UP000030129">
    <property type="component" value="Unassembled WGS sequence"/>
</dbReference>
<dbReference type="PANTHER" id="PTHR46708">
    <property type="entry name" value="TENASCIN"/>
    <property type="match status" value="1"/>
</dbReference>
<dbReference type="Gene3D" id="2.60.120.200">
    <property type="match status" value="3"/>
</dbReference>
<protein>
    <recommendedName>
        <fullName evidence="3">Fibronectin type-III domain-containing protein</fullName>
    </recommendedName>
</protein>
<feature type="domain" description="Fibronectin type-III" evidence="3">
    <location>
        <begin position="303"/>
        <end position="394"/>
    </location>
</feature>
<dbReference type="eggNOG" id="COG3291">
    <property type="taxonomic scope" value="Bacteria"/>
</dbReference>
<reference evidence="4 5" key="1">
    <citation type="submission" date="2013-09" db="EMBL/GenBank/DDBJ databases">
        <authorList>
            <person name="Zeng Z."/>
            <person name="Chen C."/>
        </authorList>
    </citation>
    <scope>NUCLEOTIDE SEQUENCE [LARGE SCALE GENOMIC DNA]</scope>
    <source>
        <strain evidence="4 5">F44-8</strain>
    </source>
</reference>
<dbReference type="InterPro" id="IPR026444">
    <property type="entry name" value="Secre_tail"/>
</dbReference>
<organism evidence="4 5">
    <name type="scientific">Flavobacterium beibuense F44-8</name>
    <dbReference type="NCBI Taxonomy" id="1406840"/>
    <lineage>
        <taxon>Bacteria</taxon>
        <taxon>Pseudomonadati</taxon>
        <taxon>Bacteroidota</taxon>
        <taxon>Flavobacteriia</taxon>
        <taxon>Flavobacteriales</taxon>
        <taxon>Flavobacteriaceae</taxon>
        <taxon>Flavobacterium</taxon>
    </lineage>
</organism>
<dbReference type="InterPro" id="IPR013783">
    <property type="entry name" value="Ig-like_fold"/>
</dbReference>
<comment type="caution">
    <text evidence="4">The sequence shown here is derived from an EMBL/GenBank/DDBJ whole genome shotgun (WGS) entry which is preliminary data.</text>
</comment>
<evidence type="ECO:0000313" key="5">
    <source>
        <dbReference type="Proteomes" id="UP000030129"/>
    </source>
</evidence>
<keyword evidence="1" id="KW-0732">Signal</keyword>
<dbReference type="InterPro" id="IPR003961">
    <property type="entry name" value="FN3_dom"/>
</dbReference>
<dbReference type="EMBL" id="JRLV01000001">
    <property type="protein sequence ID" value="KGO84352.1"/>
    <property type="molecule type" value="Genomic_DNA"/>
</dbReference>
<dbReference type="eggNOG" id="COG4733">
    <property type="taxonomic scope" value="Bacteria"/>
</dbReference>
<evidence type="ECO:0000259" key="3">
    <source>
        <dbReference type="PROSITE" id="PS50853"/>
    </source>
</evidence>
<proteinExistence type="predicted"/>